<accession>A0A1I2PEL4</accession>
<dbReference type="Gene3D" id="1.10.1710.10">
    <property type="entry name" value="ProQ/FinO domain"/>
    <property type="match status" value="1"/>
</dbReference>
<name>A0A1I2PEL4_9GAMM</name>
<dbReference type="PANTHER" id="PTHR38106">
    <property type="entry name" value="RNA CHAPERONE PROQ"/>
    <property type="match status" value="1"/>
</dbReference>
<feature type="region of interest" description="Disordered" evidence="5">
    <location>
        <begin position="141"/>
        <end position="189"/>
    </location>
</feature>
<gene>
    <name evidence="7" type="ORF">SAMN05216175_103301</name>
</gene>
<evidence type="ECO:0000256" key="5">
    <source>
        <dbReference type="SAM" id="MobiDB-lite"/>
    </source>
</evidence>
<dbReference type="InterPro" id="IPR023529">
    <property type="entry name" value="ProQ"/>
</dbReference>
<evidence type="ECO:0000313" key="8">
    <source>
        <dbReference type="Proteomes" id="UP000198623"/>
    </source>
</evidence>
<feature type="compositionally biased region" description="Basic and acidic residues" evidence="5">
    <location>
        <begin position="141"/>
        <end position="180"/>
    </location>
</feature>
<dbReference type="GO" id="GO:0010608">
    <property type="term" value="P:post-transcriptional regulation of gene expression"/>
    <property type="evidence" value="ECO:0007669"/>
    <property type="project" value="InterPro"/>
</dbReference>
<dbReference type="Proteomes" id="UP000198623">
    <property type="component" value="Unassembled WGS sequence"/>
</dbReference>
<evidence type="ECO:0000256" key="4">
    <source>
        <dbReference type="SAM" id="Coils"/>
    </source>
</evidence>
<evidence type="ECO:0000259" key="6">
    <source>
        <dbReference type="SMART" id="SM00945"/>
    </source>
</evidence>
<sequence>MFSDIEAAVNKTLRQVEECERLLGELELKKNRSNIKVIERNVVNDVVIPKSKSKAKNRAANQAALQLLMETYPQVFNRDNVRPLKIGIQDDLIADEKVAKNKIKRALASYVRSPQYFRSLQEGADRVNLQGEAQGQVTAEEAEHAKGKLKEFHQHRRDLQREKEKQQREAEKADRLHSKLDQLVALNKR</sequence>
<organism evidence="7 8">
    <name type="scientific">Neptunomonas qingdaonensis</name>
    <dbReference type="NCBI Taxonomy" id="1045558"/>
    <lineage>
        <taxon>Bacteria</taxon>
        <taxon>Pseudomonadati</taxon>
        <taxon>Pseudomonadota</taxon>
        <taxon>Gammaproteobacteria</taxon>
        <taxon>Oceanospirillales</taxon>
        <taxon>Oceanospirillaceae</taxon>
        <taxon>Neptunomonas</taxon>
    </lineage>
</organism>
<dbReference type="InterPro" id="IPR016103">
    <property type="entry name" value="ProQ/FinO"/>
</dbReference>
<evidence type="ECO:0000313" key="7">
    <source>
        <dbReference type="EMBL" id="SFG11861.1"/>
    </source>
</evidence>
<evidence type="ECO:0000256" key="1">
    <source>
        <dbReference type="ARBA" id="ARBA00022490"/>
    </source>
</evidence>
<dbReference type="EMBL" id="FOOU01000003">
    <property type="protein sequence ID" value="SFG11861.1"/>
    <property type="molecule type" value="Genomic_DNA"/>
</dbReference>
<keyword evidence="4" id="KW-0175">Coiled coil</keyword>
<proteinExistence type="predicted"/>
<keyword evidence="2" id="KW-0694">RNA-binding</keyword>
<dbReference type="AlphaFoldDB" id="A0A1I2PEL4"/>
<dbReference type="SMART" id="SM00945">
    <property type="entry name" value="ProQ"/>
    <property type="match status" value="1"/>
</dbReference>
<keyword evidence="8" id="KW-1185">Reference proteome</keyword>
<feature type="domain" description="ProQ/FinO" evidence="6">
    <location>
        <begin position="56"/>
        <end position="165"/>
    </location>
</feature>
<keyword evidence="1" id="KW-0963">Cytoplasm</keyword>
<dbReference type="SUPFAM" id="SSF48657">
    <property type="entry name" value="FinO-like"/>
    <property type="match status" value="1"/>
</dbReference>
<protein>
    <submittedName>
        <fullName evidence="7">ProP effector</fullName>
    </submittedName>
</protein>
<feature type="coiled-coil region" evidence="4">
    <location>
        <begin position="9"/>
        <end position="36"/>
    </location>
</feature>
<evidence type="ECO:0000256" key="2">
    <source>
        <dbReference type="ARBA" id="ARBA00022884"/>
    </source>
</evidence>
<dbReference type="RefSeq" id="WP_244889922.1">
    <property type="nucleotide sequence ID" value="NZ_FOOU01000003.1"/>
</dbReference>
<dbReference type="GO" id="GO:0033592">
    <property type="term" value="F:RNA strand annealing activity"/>
    <property type="evidence" value="ECO:0007669"/>
    <property type="project" value="InterPro"/>
</dbReference>
<dbReference type="GO" id="GO:0005829">
    <property type="term" value="C:cytosol"/>
    <property type="evidence" value="ECO:0007669"/>
    <property type="project" value="TreeGrafter"/>
</dbReference>
<dbReference type="InterPro" id="IPR036442">
    <property type="entry name" value="ProQ/FinO_sf"/>
</dbReference>
<dbReference type="GO" id="GO:0034057">
    <property type="term" value="F:RNA strand-exchange activity"/>
    <property type="evidence" value="ECO:0007669"/>
    <property type="project" value="InterPro"/>
</dbReference>
<dbReference type="PANTHER" id="PTHR38106:SF1">
    <property type="entry name" value="RNA CHAPERONE PROQ"/>
    <property type="match status" value="1"/>
</dbReference>
<dbReference type="Pfam" id="PF04352">
    <property type="entry name" value="ProQ"/>
    <property type="match status" value="1"/>
</dbReference>
<evidence type="ECO:0000256" key="3">
    <source>
        <dbReference type="ARBA" id="ARBA00023186"/>
    </source>
</evidence>
<dbReference type="STRING" id="1045558.SAMN05216175_103301"/>
<keyword evidence="3" id="KW-0143">Chaperone</keyword>
<reference evidence="8" key="1">
    <citation type="submission" date="2016-10" db="EMBL/GenBank/DDBJ databases">
        <authorList>
            <person name="Varghese N."/>
            <person name="Submissions S."/>
        </authorList>
    </citation>
    <scope>NUCLEOTIDE SEQUENCE [LARGE SCALE GENOMIC DNA]</scope>
    <source>
        <strain evidence="8">CGMCC 1.10971</strain>
    </source>
</reference>